<dbReference type="Proteomes" id="UP000430670">
    <property type="component" value="Unassembled WGS sequence"/>
</dbReference>
<dbReference type="Pfam" id="PF02518">
    <property type="entry name" value="HATPase_c"/>
    <property type="match status" value="1"/>
</dbReference>
<evidence type="ECO:0000256" key="21">
    <source>
        <dbReference type="PROSITE-ProRule" id="PRU00169"/>
    </source>
</evidence>
<evidence type="ECO:0000256" key="18">
    <source>
        <dbReference type="ARBA" id="ARBA00068150"/>
    </source>
</evidence>
<dbReference type="SMART" id="SM00388">
    <property type="entry name" value="HisKA"/>
    <property type="match status" value="1"/>
</dbReference>
<dbReference type="Gene3D" id="1.10.287.130">
    <property type="match status" value="1"/>
</dbReference>
<evidence type="ECO:0000256" key="9">
    <source>
        <dbReference type="ARBA" id="ARBA00022692"/>
    </source>
</evidence>
<dbReference type="PRINTS" id="PR00344">
    <property type="entry name" value="BCTRLSENSOR"/>
</dbReference>
<comment type="subunit">
    <text evidence="17">At low DSF concentrations, interacts with RpfF.</text>
</comment>
<dbReference type="CDD" id="cd00130">
    <property type="entry name" value="PAS"/>
    <property type="match status" value="1"/>
</dbReference>
<dbReference type="Gene3D" id="3.30.450.20">
    <property type="entry name" value="PAS domain"/>
    <property type="match status" value="1"/>
</dbReference>
<keyword evidence="22" id="KW-0175">Coiled coil</keyword>
<evidence type="ECO:0000256" key="3">
    <source>
        <dbReference type="ARBA" id="ARBA00006402"/>
    </source>
</evidence>
<dbReference type="SUPFAM" id="SSF47226">
    <property type="entry name" value="Histidine-containing phosphotransfer domain, HPT domain"/>
    <property type="match status" value="1"/>
</dbReference>
<dbReference type="EC" id="2.7.13.3" evidence="4"/>
<dbReference type="InterPro" id="IPR000014">
    <property type="entry name" value="PAS"/>
</dbReference>
<evidence type="ECO:0000256" key="20">
    <source>
        <dbReference type="PROSITE-ProRule" id="PRU00110"/>
    </source>
</evidence>
<dbReference type="InterPro" id="IPR036641">
    <property type="entry name" value="HPT_dom_sf"/>
</dbReference>
<dbReference type="CDD" id="cd00082">
    <property type="entry name" value="HisKA"/>
    <property type="match status" value="1"/>
</dbReference>
<evidence type="ECO:0000259" key="23">
    <source>
        <dbReference type="PROSITE" id="PS50109"/>
    </source>
</evidence>
<dbReference type="GO" id="GO:0005524">
    <property type="term" value="F:ATP binding"/>
    <property type="evidence" value="ECO:0007669"/>
    <property type="project" value="UniProtKB-KW"/>
</dbReference>
<dbReference type="PROSITE" id="PS50112">
    <property type="entry name" value="PAS"/>
    <property type="match status" value="1"/>
</dbReference>
<dbReference type="PROSITE" id="PS50109">
    <property type="entry name" value="HIS_KIN"/>
    <property type="match status" value="1"/>
</dbReference>
<dbReference type="EMBL" id="WNKU01000001">
    <property type="protein sequence ID" value="MTV47416.1"/>
    <property type="molecule type" value="Genomic_DNA"/>
</dbReference>
<evidence type="ECO:0000256" key="14">
    <source>
        <dbReference type="ARBA" id="ARBA00023012"/>
    </source>
</evidence>
<dbReference type="InterPro" id="IPR005467">
    <property type="entry name" value="His_kinase_dom"/>
</dbReference>
<comment type="catalytic activity">
    <reaction evidence="1">
        <text>ATP + protein L-histidine = ADP + protein N-phospho-L-histidine.</text>
        <dbReference type="EC" id="2.7.13.3"/>
    </reaction>
</comment>
<keyword evidence="10" id="KW-0547">Nucleotide-binding</keyword>
<dbReference type="Gene3D" id="3.40.50.2300">
    <property type="match status" value="1"/>
</dbReference>
<evidence type="ECO:0000313" key="28">
    <source>
        <dbReference type="Proteomes" id="UP000430670"/>
    </source>
</evidence>
<feature type="modified residue" description="Phosphohistidine" evidence="20">
    <location>
        <position position="607"/>
    </location>
</feature>
<evidence type="ECO:0000256" key="16">
    <source>
        <dbReference type="ARBA" id="ARBA00024867"/>
    </source>
</evidence>
<evidence type="ECO:0000256" key="5">
    <source>
        <dbReference type="ARBA" id="ARBA00018672"/>
    </source>
</evidence>
<evidence type="ECO:0000313" key="27">
    <source>
        <dbReference type="EMBL" id="MTV47416.1"/>
    </source>
</evidence>
<keyword evidence="11" id="KW-0418">Kinase</keyword>
<organism evidence="27 28">
    <name type="scientific">Heliobacterium mobile</name>
    <name type="common">Heliobacillus mobilis</name>
    <dbReference type="NCBI Taxonomy" id="28064"/>
    <lineage>
        <taxon>Bacteria</taxon>
        <taxon>Bacillati</taxon>
        <taxon>Bacillota</taxon>
        <taxon>Clostridia</taxon>
        <taxon>Eubacteriales</taxon>
        <taxon>Heliobacteriaceae</taxon>
        <taxon>Heliobacterium</taxon>
    </lineage>
</organism>
<keyword evidence="6" id="KW-1003">Cell membrane</keyword>
<dbReference type="SUPFAM" id="SSF55785">
    <property type="entry name" value="PYP-like sensor domain (PAS domain)"/>
    <property type="match status" value="1"/>
</dbReference>
<comment type="function">
    <text evidence="16">May play the central regulatory role in sporulation. It may be an element of the effector pathway responsible for the activation of sporulation genes in response to nutritional stress. Spo0A may act in concert with spo0H (a sigma factor) to control the expression of some genes that are critical to the sporulation process.</text>
</comment>
<evidence type="ECO:0000259" key="24">
    <source>
        <dbReference type="PROSITE" id="PS50110"/>
    </source>
</evidence>
<feature type="domain" description="Response regulatory" evidence="24">
    <location>
        <begin position="423"/>
        <end position="541"/>
    </location>
</feature>
<dbReference type="AlphaFoldDB" id="A0A6I3SFA5"/>
<dbReference type="InterPro" id="IPR004358">
    <property type="entry name" value="Sig_transdc_His_kin-like_C"/>
</dbReference>
<dbReference type="Gene3D" id="1.20.120.160">
    <property type="entry name" value="HPT domain"/>
    <property type="match status" value="1"/>
</dbReference>
<evidence type="ECO:0000256" key="13">
    <source>
        <dbReference type="ARBA" id="ARBA00022989"/>
    </source>
</evidence>
<dbReference type="SUPFAM" id="SSF55874">
    <property type="entry name" value="ATPase domain of HSP90 chaperone/DNA topoisomerase II/histidine kinase"/>
    <property type="match status" value="1"/>
</dbReference>
<evidence type="ECO:0000256" key="8">
    <source>
        <dbReference type="ARBA" id="ARBA00022679"/>
    </source>
</evidence>
<dbReference type="NCBIfam" id="TIGR00229">
    <property type="entry name" value="sensory_box"/>
    <property type="match status" value="1"/>
</dbReference>
<evidence type="ECO:0000256" key="11">
    <source>
        <dbReference type="ARBA" id="ARBA00022777"/>
    </source>
</evidence>
<reference evidence="27 28" key="1">
    <citation type="submission" date="2019-11" db="EMBL/GenBank/DDBJ databases">
        <title>Whole-genome sequence of a the green, strictly anaerobic photosynthetic bacterium Heliobacillus mobilis DSM 6151.</title>
        <authorList>
            <person name="Kyndt J.A."/>
            <person name="Meyer T.E."/>
        </authorList>
    </citation>
    <scope>NUCLEOTIDE SEQUENCE [LARGE SCALE GENOMIC DNA]</scope>
    <source>
        <strain evidence="27 28">DSM 6151</strain>
    </source>
</reference>
<dbReference type="SMART" id="SM00091">
    <property type="entry name" value="PAS"/>
    <property type="match status" value="1"/>
</dbReference>
<dbReference type="Pfam" id="PF01627">
    <property type="entry name" value="Hpt"/>
    <property type="match status" value="1"/>
</dbReference>
<evidence type="ECO:0000256" key="1">
    <source>
        <dbReference type="ARBA" id="ARBA00000085"/>
    </source>
</evidence>
<dbReference type="RefSeq" id="WP_155474543.1">
    <property type="nucleotide sequence ID" value="NZ_WNKU01000001.1"/>
</dbReference>
<keyword evidence="9" id="KW-0812">Transmembrane</keyword>
<dbReference type="GO" id="GO:0005886">
    <property type="term" value="C:plasma membrane"/>
    <property type="evidence" value="ECO:0007669"/>
    <property type="project" value="UniProtKB-SubCell"/>
</dbReference>
<dbReference type="OrthoDB" id="9813048at2"/>
<dbReference type="CDD" id="cd17546">
    <property type="entry name" value="REC_hyHK_CKI1_RcsC-like"/>
    <property type="match status" value="1"/>
</dbReference>
<evidence type="ECO:0000256" key="4">
    <source>
        <dbReference type="ARBA" id="ARBA00012438"/>
    </source>
</evidence>
<accession>A0A6I3SFA5</accession>
<dbReference type="InterPro" id="IPR003594">
    <property type="entry name" value="HATPase_dom"/>
</dbReference>
<gene>
    <name evidence="27" type="ORF">GJ688_00300</name>
</gene>
<keyword evidence="12" id="KW-0067">ATP-binding</keyword>
<dbReference type="Pfam" id="PF08447">
    <property type="entry name" value="PAS_3"/>
    <property type="match status" value="1"/>
</dbReference>
<dbReference type="GO" id="GO:0000155">
    <property type="term" value="F:phosphorelay sensor kinase activity"/>
    <property type="evidence" value="ECO:0007669"/>
    <property type="project" value="InterPro"/>
</dbReference>
<dbReference type="InterPro" id="IPR036097">
    <property type="entry name" value="HisK_dim/P_sf"/>
</dbReference>
<keyword evidence="28" id="KW-1185">Reference proteome</keyword>
<evidence type="ECO:0000256" key="22">
    <source>
        <dbReference type="SAM" id="Coils"/>
    </source>
</evidence>
<evidence type="ECO:0000259" key="26">
    <source>
        <dbReference type="PROSITE" id="PS50894"/>
    </source>
</evidence>
<comment type="similarity">
    <text evidence="3">In the N-terminal section; belongs to the phytochrome family.</text>
</comment>
<dbReference type="InterPro" id="IPR036890">
    <property type="entry name" value="HATPase_C_sf"/>
</dbReference>
<dbReference type="InterPro" id="IPR003661">
    <property type="entry name" value="HisK_dim/P_dom"/>
</dbReference>
<evidence type="ECO:0000256" key="15">
    <source>
        <dbReference type="ARBA" id="ARBA00023136"/>
    </source>
</evidence>
<dbReference type="InterPro" id="IPR001789">
    <property type="entry name" value="Sig_transdc_resp-reg_receiver"/>
</dbReference>
<dbReference type="Pfam" id="PF00072">
    <property type="entry name" value="Response_reg"/>
    <property type="match status" value="1"/>
</dbReference>
<name>A0A6I3SFA5_HELMO</name>
<dbReference type="SMART" id="SM00073">
    <property type="entry name" value="HPT"/>
    <property type="match status" value="1"/>
</dbReference>
<dbReference type="Pfam" id="PF00512">
    <property type="entry name" value="HisKA"/>
    <property type="match status" value="1"/>
</dbReference>
<dbReference type="Gene3D" id="3.30.565.10">
    <property type="entry name" value="Histidine kinase-like ATPase, C-terminal domain"/>
    <property type="match status" value="1"/>
</dbReference>
<feature type="domain" description="PAS" evidence="25">
    <location>
        <begin position="38"/>
        <end position="87"/>
    </location>
</feature>
<feature type="coiled-coil region" evidence="22">
    <location>
        <begin position="637"/>
        <end position="664"/>
    </location>
</feature>
<keyword evidence="7 21" id="KW-0597">Phosphoprotein</keyword>
<dbReference type="SMART" id="SM00387">
    <property type="entry name" value="HATPase_c"/>
    <property type="match status" value="1"/>
</dbReference>
<dbReference type="InterPro" id="IPR035965">
    <property type="entry name" value="PAS-like_dom_sf"/>
</dbReference>
<dbReference type="PANTHER" id="PTHR45339">
    <property type="entry name" value="HYBRID SIGNAL TRANSDUCTION HISTIDINE KINASE J"/>
    <property type="match status" value="1"/>
</dbReference>
<dbReference type="PROSITE" id="PS50894">
    <property type="entry name" value="HPT"/>
    <property type="match status" value="1"/>
</dbReference>
<evidence type="ECO:0000256" key="17">
    <source>
        <dbReference type="ARBA" id="ARBA00064003"/>
    </source>
</evidence>
<dbReference type="CDD" id="cd16922">
    <property type="entry name" value="HATPase_EvgS-ArcB-TorS-like"/>
    <property type="match status" value="1"/>
</dbReference>
<dbReference type="SMART" id="SM00448">
    <property type="entry name" value="REC"/>
    <property type="match status" value="1"/>
</dbReference>
<keyword evidence="14" id="KW-0902">Two-component regulatory system</keyword>
<keyword evidence="13" id="KW-1133">Transmembrane helix</keyword>
<dbReference type="PROSITE" id="PS50110">
    <property type="entry name" value="RESPONSE_REGULATORY"/>
    <property type="match status" value="1"/>
</dbReference>
<sequence length="669" mass="74441">MNLQGGGKENHTGFPFGIDEILPFFDISPELFCITGFDGYFAYLNSAWERIFGFSKEELFAAPYVTFIHPEDLERTEQAMASLVPGVKTVSFKNRLRCKNGTFKHILWNSALVTEKGHIYAVGHDMTADGQVEAGIAVEESNAFEVELQEAKEAANRAKSEFLATISHEIRTPINGILGMTELLLESELPPEQREYAKTVCESAYLLLNIINDVLDFSKIEAGKMQLETSDMLLAPIVEEMVRFFEAKAKDKGLSLQVSLDDKVNRLMRGDPVRLRQVLFNLVSNAVKFTEKGKVIIRVLVEREEDDRVMIRFEVSDTGIGMSEEACRRLFEPFEQADNSTTRKYGGTGLGLSISKALIEMMGGQMGVISQEGDGSIFWFIVPFARSLAPVEGTEYAVTSINPSESDRVAADEALPAVKTEKPILLVEDNSVNRKLVLLQLKKLGLTAHAIVNGWEAVEAFHHQPFSLILMDCQMPVMDGYEATQAIRRSEARKGGHIPIIAMTAYAMQGDRERCLKAGMDDYLSKPFVIQTLREVLERWLPMKRDEESGVIDTGLLESLRDLQEEGEPDIVADVIDIFLRDTPEKIQALHEAAQQQDIRVLTNLAHSIKSSSAGIGAVGLSACSKELELMGRQGQLDGAHEKVARIEAEYIKARKALEKISTNAFPQK</sequence>
<dbReference type="SUPFAM" id="SSF52172">
    <property type="entry name" value="CheY-like"/>
    <property type="match status" value="1"/>
</dbReference>
<proteinExistence type="inferred from homology"/>
<protein>
    <recommendedName>
        <fullName evidence="19">Circadian input-output histidine kinase CikA</fullName>
        <ecNumber evidence="4">2.7.13.3</ecNumber>
    </recommendedName>
    <alternativeName>
        <fullName evidence="18">Sensory/regulatory protein RpfC</fullName>
    </alternativeName>
    <alternativeName>
        <fullName evidence="5">Stage 0 sporulation protein A homolog</fullName>
    </alternativeName>
</protein>
<dbReference type="FunFam" id="3.30.565.10:FF:000010">
    <property type="entry name" value="Sensor histidine kinase RcsC"/>
    <property type="match status" value="1"/>
</dbReference>
<comment type="caution">
    <text evidence="27">The sequence shown here is derived from an EMBL/GenBank/DDBJ whole genome shotgun (WGS) entry which is preliminary data.</text>
</comment>
<dbReference type="InterPro" id="IPR013655">
    <property type="entry name" value="PAS_fold_3"/>
</dbReference>
<evidence type="ECO:0000259" key="25">
    <source>
        <dbReference type="PROSITE" id="PS50112"/>
    </source>
</evidence>
<keyword evidence="15" id="KW-0472">Membrane</keyword>
<dbReference type="SUPFAM" id="SSF47384">
    <property type="entry name" value="Homodimeric domain of signal transducing histidine kinase"/>
    <property type="match status" value="1"/>
</dbReference>
<feature type="domain" description="HPt" evidence="26">
    <location>
        <begin position="568"/>
        <end position="661"/>
    </location>
</feature>
<keyword evidence="8" id="KW-0808">Transferase</keyword>
<evidence type="ECO:0000256" key="7">
    <source>
        <dbReference type="ARBA" id="ARBA00022553"/>
    </source>
</evidence>
<dbReference type="PANTHER" id="PTHR45339:SF1">
    <property type="entry name" value="HYBRID SIGNAL TRANSDUCTION HISTIDINE KINASE J"/>
    <property type="match status" value="1"/>
</dbReference>
<evidence type="ECO:0000256" key="6">
    <source>
        <dbReference type="ARBA" id="ARBA00022475"/>
    </source>
</evidence>
<dbReference type="InterPro" id="IPR008207">
    <property type="entry name" value="Sig_transdc_His_kin_Hpt_dom"/>
</dbReference>
<evidence type="ECO:0000256" key="2">
    <source>
        <dbReference type="ARBA" id="ARBA00004651"/>
    </source>
</evidence>
<dbReference type="FunFam" id="1.10.287.130:FF:000002">
    <property type="entry name" value="Two-component osmosensing histidine kinase"/>
    <property type="match status" value="1"/>
</dbReference>
<dbReference type="InterPro" id="IPR011006">
    <property type="entry name" value="CheY-like_superfamily"/>
</dbReference>
<feature type="modified residue" description="4-aspartylphosphate" evidence="21">
    <location>
        <position position="472"/>
    </location>
</feature>
<evidence type="ECO:0000256" key="19">
    <source>
        <dbReference type="ARBA" id="ARBA00074306"/>
    </source>
</evidence>
<comment type="subcellular location">
    <subcellularLocation>
        <location evidence="2">Cell membrane</location>
        <topology evidence="2">Multi-pass membrane protein</topology>
    </subcellularLocation>
</comment>
<feature type="domain" description="Histidine kinase" evidence="23">
    <location>
        <begin position="165"/>
        <end position="386"/>
    </location>
</feature>
<evidence type="ECO:0000256" key="12">
    <source>
        <dbReference type="ARBA" id="ARBA00022840"/>
    </source>
</evidence>
<evidence type="ECO:0000256" key="10">
    <source>
        <dbReference type="ARBA" id="ARBA00022741"/>
    </source>
</evidence>